<dbReference type="PRINTS" id="PR00032">
    <property type="entry name" value="HTHARAC"/>
</dbReference>
<dbReference type="InterPro" id="IPR018062">
    <property type="entry name" value="HTH_AraC-typ_CS"/>
</dbReference>
<keyword evidence="3" id="KW-0804">Transcription</keyword>
<gene>
    <name evidence="5" type="ORF">D3H65_05645</name>
</gene>
<name>A0A3B7MSK3_9BACT</name>
<dbReference type="SMART" id="SM00342">
    <property type="entry name" value="HTH_ARAC"/>
    <property type="match status" value="1"/>
</dbReference>
<protein>
    <submittedName>
        <fullName evidence="5">AraC family transcriptional regulator</fullName>
    </submittedName>
</protein>
<proteinExistence type="predicted"/>
<evidence type="ECO:0000313" key="6">
    <source>
        <dbReference type="Proteomes" id="UP000263900"/>
    </source>
</evidence>
<dbReference type="Gene3D" id="1.10.10.60">
    <property type="entry name" value="Homeodomain-like"/>
    <property type="match status" value="2"/>
</dbReference>
<dbReference type="Proteomes" id="UP000263900">
    <property type="component" value="Chromosome"/>
</dbReference>
<dbReference type="InterPro" id="IPR009057">
    <property type="entry name" value="Homeodomain-like_sf"/>
</dbReference>
<dbReference type="PANTHER" id="PTHR47893:SF1">
    <property type="entry name" value="REGULATORY PROTEIN PCHR"/>
    <property type="match status" value="1"/>
</dbReference>
<dbReference type="PROSITE" id="PS00041">
    <property type="entry name" value="HTH_ARAC_FAMILY_1"/>
    <property type="match status" value="1"/>
</dbReference>
<evidence type="ECO:0000259" key="4">
    <source>
        <dbReference type="PROSITE" id="PS01124"/>
    </source>
</evidence>
<keyword evidence="1" id="KW-0805">Transcription regulation</keyword>
<evidence type="ECO:0000256" key="1">
    <source>
        <dbReference type="ARBA" id="ARBA00023015"/>
    </source>
</evidence>
<dbReference type="OrthoDB" id="799767at2"/>
<dbReference type="InterPro" id="IPR018060">
    <property type="entry name" value="HTH_AraC"/>
</dbReference>
<dbReference type="InterPro" id="IPR053142">
    <property type="entry name" value="PchR_regulatory_protein"/>
</dbReference>
<keyword evidence="6" id="KW-1185">Reference proteome</keyword>
<evidence type="ECO:0000313" key="5">
    <source>
        <dbReference type="EMBL" id="AXY73491.1"/>
    </source>
</evidence>
<dbReference type="PANTHER" id="PTHR47893">
    <property type="entry name" value="REGULATORY PROTEIN PCHR"/>
    <property type="match status" value="1"/>
</dbReference>
<accession>A0A3B7MSK3</accession>
<feature type="domain" description="HTH araC/xylS-type" evidence="4">
    <location>
        <begin position="234"/>
        <end position="331"/>
    </location>
</feature>
<organism evidence="5 6">
    <name type="scientific">Paraflavitalea soli</name>
    <dbReference type="NCBI Taxonomy" id="2315862"/>
    <lineage>
        <taxon>Bacteria</taxon>
        <taxon>Pseudomonadati</taxon>
        <taxon>Bacteroidota</taxon>
        <taxon>Chitinophagia</taxon>
        <taxon>Chitinophagales</taxon>
        <taxon>Chitinophagaceae</taxon>
        <taxon>Paraflavitalea</taxon>
    </lineage>
</organism>
<evidence type="ECO:0000256" key="2">
    <source>
        <dbReference type="ARBA" id="ARBA00023125"/>
    </source>
</evidence>
<dbReference type="GO" id="GO:0043565">
    <property type="term" value="F:sequence-specific DNA binding"/>
    <property type="evidence" value="ECO:0007669"/>
    <property type="project" value="InterPro"/>
</dbReference>
<reference evidence="5 6" key="1">
    <citation type="submission" date="2018-09" db="EMBL/GenBank/DDBJ databases">
        <title>Genome sequencing of strain 6GH32-13.</title>
        <authorList>
            <person name="Weon H.-Y."/>
            <person name="Heo J."/>
            <person name="Kwon S.-W."/>
        </authorList>
    </citation>
    <scope>NUCLEOTIDE SEQUENCE [LARGE SCALE GENOMIC DNA]</scope>
    <source>
        <strain evidence="5 6">5GH32-13</strain>
    </source>
</reference>
<dbReference type="SUPFAM" id="SSF46689">
    <property type="entry name" value="Homeodomain-like"/>
    <property type="match status" value="2"/>
</dbReference>
<dbReference type="RefSeq" id="WP_119049329.1">
    <property type="nucleotide sequence ID" value="NZ_CP032157.1"/>
</dbReference>
<dbReference type="AlphaFoldDB" id="A0A3B7MSK3"/>
<dbReference type="PROSITE" id="PS01124">
    <property type="entry name" value="HTH_ARAC_FAMILY_2"/>
    <property type="match status" value="1"/>
</dbReference>
<dbReference type="GO" id="GO:0003700">
    <property type="term" value="F:DNA-binding transcription factor activity"/>
    <property type="evidence" value="ECO:0007669"/>
    <property type="project" value="InterPro"/>
</dbReference>
<sequence length="331" mass="38134">MQVTVRDGQGIDFTLNDTFYTDHIHKPLVTEKREIFSFPFGDAELVRIAFSGVYIVYGDMQLHGTRKLHFEMLDHHDLVEMHFTLAGSGMMMDDLNGGQYHFKANEHNMHYMPNFMGIGDYVQHERYKFFEVHFTTEFFLQLAQSGSPGLRRFAEMIENGKVTQLSRENLPISFNMYQCIRDMMNCTCTGGLKLLFLQSKCIELLSLQAQMYEDALGKTSSHMVTGPHDKDRILYAREYLLQHIIAPPSLTELAKIAGINEFKLKQGFKQVFNNTVYGYLSDYKLDQARELLLQGNRAIKEVADDLGYSSVQHFSNAFRKKFGVTPGKVKW</sequence>
<evidence type="ECO:0000256" key="3">
    <source>
        <dbReference type="ARBA" id="ARBA00023163"/>
    </source>
</evidence>
<dbReference type="EMBL" id="CP032157">
    <property type="protein sequence ID" value="AXY73491.1"/>
    <property type="molecule type" value="Genomic_DNA"/>
</dbReference>
<dbReference type="Pfam" id="PF12833">
    <property type="entry name" value="HTH_18"/>
    <property type="match status" value="1"/>
</dbReference>
<dbReference type="KEGG" id="pseg:D3H65_05645"/>
<keyword evidence="2" id="KW-0238">DNA-binding</keyword>
<dbReference type="InterPro" id="IPR020449">
    <property type="entry name" value="Tscrpt_reg_AraC-type_HTH"/>
</dbReference>